<dbReference type="AlphaFoldDB" id="A0A1V8T699"/>
<protein>
    <submittedName>
        <fullName evidence="1">Uncharacterized protein</fullName>
    </submittedName>
</protein>
<proteinExistence type="predicted"/>
<evidence type="ECO:0000313" key="2">
    <source>
        <dbReference type="Proteomes" id="UP000192596"/>
    </source>
</evidence>
<dbReference type="PANTHER" id="PTHR39598:SF1">
    <property type="entry name" value="AUSTINOID BIOSYNTHESIS CLUSTERS PROTEIN F-RELATED"/>
    <property type="match status" value="1"/>
</dbReference>
<accession>A0A1V8T699</accession>
<name>A0A1V8T699_9PEZI</name>
<dbReference type="EMBL" id="NAJO01000016">
    <property type="protein sequence ID" value="OQO06758.1"/>
    <property type="molecule type" value="Genomic_DNA"/>
</dbReference>
<gene>
    <name evidence="1" type="ORF">B0A48_08546</name>
</gene>
<organism evidence="1 2">
    <name type="scientific">Cryoendolithus antarcticus</name>
    <dbReference type="NCBI Taxonomy" id="1507870"/>
    <lineage>
        <taxon>Eukaryota</taxon>
        <taxon>Fungi</taxon>
        <taxon>Dikarya</taxon>
        <taxon>Ascomycota</taxon>
        <taxon>Pezizomycotina</taxon>
        <taxon>Dothideomycetes</taxon>
        <taxon>Dothideomycetidae</taxon>
        <taxon>Cladosporiales</taxon>
        <taxon>Cladosporiaceae</taxon>
        <taxon>Cryoendolithus</taxon>
    </lineage>
</organism>
<comment type="caution">
    <text evidence="1">The sequence shown here is derived from an EMBL/GenBank/DDBJ whole genome shotgun (WGS) entry which is preliminary data.</text>
</comment>
<keyword evidence="2" id="KW-1185">Reference proteome</keyword>
<dbReference type="STRING" id="1507870.A0A1V8T699"/>
<dbReference type="InterPro" id="IPR050977">
    <property type="entry name" value="Fungal_Meroterpenoid_Isomerase"/>
</dbReference>
<dbReference type="PANTHER" id="PTHR39598">
    <property type="entry name" value="AUSTINOL SYNTHESIS PROTEIN F-RELATED"/>
    <property type="match status" value="1"/>
</dbReference>
<sequence length="214" mass="23838">MPSPLENQKTLVATMIKLEQSWDLNAVFALHTLYFTHTLLPASIGGPPRNNAEARKHCEDLKPTWKDYKITKKSEVHDAEARTAALHTLTVAETTAGHFEVEAMWLLHFNEDGTKLKGLEQLVDSTAVAELFAMLEAQNAWRRRGVCRWYFGCVPVDWSGGIVKLNFGPGPLVSDERISTLTFLLTSMHGHTRTTLASHLRISVSDPEDCNLAG</sequence>
<dbReference type="InParanoid" id="A0A1V8T699"/>
<dbReference type="Gene3D" id="3.10.450.50">
    <property type="match status" value="1"/>
</dbReference>
<dbReference type="Proteomes" id="UP000192596">
    <property type="component" value="Unassembled WGS sequence"/>
</dbReference>
<dbReference type="OrthoDB" id="3758478at2759"/>
<reference evidence="2" key="1">
    <citation type="submission" date="2017-03" db="EMBL/GenBank/DDBJ databases">
        <title>Genomes of endolithic fungi from Antarctica.</title>
        <authorList>
            <person name="Coleine C."/>
            <person name="Masonjones S."/>
            <person name="Stajich J.E."/>
        </authorList>
    </citation>
    <scope>NUCLEOTIDE SEQUENCE [LARGE SCALE GENOMIC DNA]</scope>
    <source>
        <strain evidence="2">CCFEE 5527</strain>
    </source>
</reference>
<evidence type="ECO:0000313" key="1">
    <source>
        <dbReference type="EMBL" id="OQO06758.1"/>
    </source>
</evidence>